<dbReference type="AlphaFoldDB" id="A0A834PB19"/>
<name>A0A834PB19_VESPE</name>
<sequence length="154" mass="17383">MSRILEFTLRGLFPHKSVFPRGLAHTQLMKEKETVNGKEKSRVHVAFYHDGLDSSLCTVTKYISGSLLYGLLVSLAPCVREPKEEESRTSRADVIAEKFVRDRAELLDDPLLAERCDFGERTSGEWQQSSSARRASNELFSGYDKTYGIRVAHG</sequence>
<dbReference type="EMBL" id="JACSDY010000002">
    <property type="protein sequence ID" value="KAF7434279.1"/>
    <property type="molecule type" value="Genomic_DNA"/>
</dbReference>
<evidence type="ECO:0000313" key="1">
    <source>
        <dbReference type="EMBL" id="KAF7434279.1"/>
    </source>
</evidence>
<reference evidence="1" key="1">
    <citation type="journal article" date="2020" name="G3 (Bethesda)">
        <title>High-Quality Assemblies for Three Invasive Social Wasps from the &lt;i&gt;Vespula&lt;/i&gt; Genus.</title>
        <authorList>
            <person name="Harrop T.W.R."/>
            <person name="Guhlin J."/>
            <person name="McLaughlin G.M."/>
            <person name="Permina E."/>
            <person name="Stockwell P."/>
            <person name="Gilligan J."/>
            <person name="Le Lec M.F."/>
            <person name="Gruber M.A.M."/>
            <person name="Quinn O."/>
            <person name="Lovegrove M."/>
            <person name="Duncan E.J."/>
            <person name="Remnant E.J."/>
            <person name="Van Eeckhoven J."/>
            <person name="Graham B."/>
            <person name="Knapp R.A."/>
            <person name="Langford K.W."/>
            <person name="Kronenberg Z."/>
            <person name="Press M.O."/>
            <person name="Eacker S.M."/>
            <person name="Wilson-Rankin E.E."/>
            <person name="Purcell J."/>
            <person name="Lester P.J."/>
            <person name="Dearden P.K."/>
        </authorList>
    </citation>
    <scope>NUCLEOTIDE SEQUENCE</scope>
    <source>
        <strain evidence="1">Volc-1</strain>
    </source>
</reference>
<proteinExistence type="predicted"/>
<organism evidence="1 2">
    <name type="scientific">Vespula pensylvanica</name>
    <name type="common">Western yellow jacket</name>
    <name type="synonym">Wasp</name>
    <dbReference type="NCBI Taxonomy" id="30213"/>
    <lineage>
        <taxon>Eukaryota</taxon>
        <taxon>Metazoa</taxon>
        <taxon>Ecdysozoa</taxon>
        <taxon>Arthropoda</taxon>
        <taxon>Hexapoda</taxon>
        <taxon>Insecta</taxon>
        <taxon>Pterygota</taxon>
        <taxon>Neoptera</taxon>
        <taxon>Endopterygota</taxon>
        <taxon>Hymenoptera</taxon>
        <taxon>Apocrita</taxon>
        <taxon>Aculeata</taxon>
        <taxon>Vespoidea</taxon>
        <taxon>Vespidae</taxon>
        <taxon>Vespinae</taxon>
        <taxon>Vespula</taxon>
    </lineage>
</organism>
<protein>
    <submittedName>
        <fullName evidence="1">Uncharacterized protein</fullName>
    </submittedName>
</protein>
<accession>A0A834PB19</accession>
<evidence type="ECO:0000313" key="2">
    <source>
        <dbReference type="Proteomes" id="UP000600918"/>
    </source>
</evidence>
<dbReference type="Proteomes" id="UP000600918">
    <property type="component" value="Unassembled WGS sequence"/>
</dbReference>
<gene>
    <name evidence="1" type="ORF">H0235_002470</name>
</gene>
<keyword evidence="2" id="KW-1185">Reference proteome</keyword>
<comment type="caution">
    <text evidence="1">The sequence shown here is derived from an EMBL/GenBank/DDBJ whole genome shotgun (WGS) entry which is preliminary data.</text>
</comment>